<name>A0A179BD47_RHILE</name>
<dbReference type="PANTHER" id="PTHR45436:SF1">
    <property type="entry name" value="SENSOR PROTEIN QSEC"/>
    <property type="match status" value="1"/>
</dbReference>
<dbReference type="EMBL" id="LWBS01000431">
    <property type="protein sequence ID" value="OAP89626.1"/>
    <property type="molecule type" value="Genomic_DNA"/>
</dbReference>
<gene>
    <name evidence="14" type="ORF">A4U53_31955</name>
</gene>
<evidence type="ECO:0000259" key="12">
    <source>
        <dbReference type="PROSITE" id="PS50109"/>
    </source>
</evidence>
<dbReference type="Pfam" id="PF08521">
    <property type="entry name" value="2CSK_N"/>
    <property type="match status" value="1"/>
</dbReference>
<dbReference type="Gene3D" id="3.30.565.10">
    <property type="entry name" value="Histidine kinase-like ATPase, C-terminal domain"/>
    <property type="match status" value="1"/>
</dbReference>
<evidence type="ECO:0000256" key="10">
    <source>
        <dbReference type="ARBA" id="ARBA00023136"/>
    </source>
</evidence>
<dbReference type="SMART" id="SM00387">
    <property type="entry name" value="HATPase_c"/>
    <property type="match status" value="1"/>
</dbReference>
<keyword evidence="10 11" id="KW-0472">Membrane</keyword>
<dbReference type="SUPFAM" id="SSF47384">
    <property type="entry name" value="Homodimeric domain of signal transducing histidine kinase"/>
    <property type="match status" value="1"/>
</dbReference>
<dbReference type="Pfam" id="PF00512">
    <property type="entry name" value="HisKA"/>
    <property type="match status" value="1"/>
</dbReference>
<evidence type="ECO:0000256" key="1">
    <source>
        <dbReference type="ARBA" id="ARBA00000085"/>
    </source>
</evidence>
<accession>A0A179BD47</accession>
<dbReference type="GO" id="GO:0000155">
    <property type="term" value="F:phosphorelay sensor kinase activity"/>
    <property type="evidence" value="ECO:0007669"/>
    <property type="project" value="InterPro"/>
</dbReference>
<dbReference type="PROSITE" id="PS50885">
    <property type="entry name" value="HAMP"/>
    <property type="match status" value="1"/>
</dbReference>
<dbReference type="PROSITE" id="PS50109">
    <property type="entry name" value="HIS_KIN"/>
    <property type="match status" value="1"/>
</dbReference>
<keyword evidence="9" id="KW-0902">Two-component regulatory system</keyword>
<keyword evidence="8 11" id="KW-1133">Transmembrane helix</keyword>
<feature type="domain" description="Histidine kinase" evidence="12">
    <location>
        <begin position="259"/>
        <end position="472"/>
    </location>
</feature>
<dbReference type="AlphaFoldDB" id="A0A179BD47"/>
<evidence type="ECO:0000256" key="5">
    <source>
        <dbReference type="ARBA" id="ARBA00022679"/>
    </source>
</evidence>
<sequence>MLGENVKSLGKGAWQAIRLLGASLRIQLLAWIFLTLIGAICINLYLSFLTANATANLILDRTLMASARVIAEDVTVDESGAAQIDIPPAALEMFDTGYQDRVFYRVITAWGNLVAGFPDLTESTRPGIGEEAVFHDSPVRLVTLYHPLVGLKQQGDIAVTVAATRNGWTAMRDRLWLSDFSKQLVLVLLAGTVTIVGLQRGLAPVLRLRDAVRDRGRERLDPLSLDIVQTELRPLVATLNDHMERVQNQIAAQRRFVANAAHQLRTPLALIAMQASVAAREADPARRDEALQSLRTSTRLMTRLASQLLTLSRAEPGSRRPRSDRIDFAATVRQILEYHAEEALGRGLDLGLEADEQPIFVEGDGTMLREMVVNLVDNALRYTPLGGTVTVRTTREGDEAVLQIEDSGPGIPEGERDHVFERFYRIVGTQAEGSGLGLAIVREVVTGAGGNVTLRDATTGGLLLTVRIPAVGP</sequence>
<dbReference type="InterPro" id="IPR003660">
    <property type="entry name" value="HAMP_dom"/>
</dbReference>
<keyword evidence="4" id="KW-0597">Phosphoprotein</keyword>
<dbReference type="GO" id="GO:0005886">
    <property type="term" value="C:plasma membrane"/>
    <property type="evidence" value="ECO:0007669"/>
    <property type="project" value="TreeGrafter"/>
</dbReference>
<evidence type="ECO:0000256" key="8">
    <source>
        <dbReference type="ARBA" id="ARBA00022989"/>
    </source>
</evidence>
<keyword evidence="7 14" id="KW-0418">Kinase</keyword>
<keyword evidence="6 11" id="KW-0812">Transmembrane</keyword>
<dbReference type="Gene3D" id="1.10.287.130">
    <property type="match status" value="1"/>
</dbReference>
<dbReference type="InterPro" id="IPR005467">
    <property type="entry name" value="His_kinase_dom"/>
</dbReference>
<evidence type="ECO:0000256" key="11">
    <source>
        <dbReference type="SAM" id="Phobius"/>
    </source>
</evidence>
<comment type="catalytic activity">
    <reaction evidence="1">
        <text>ATP + protein L-histidine = ADP + protein N-phospho-L-histidine.</text>
        <dbReference type="EC" id="2.7.13.3"/>
    </reaction>
</comment>
<dbReference type="PRINTS" id="PR00344">
    <property type="entry name" value="BCTRLSENSOR"/>
</dbReference>
<organism evidence="14">
    <name type="scientific">Rhizobium leguminosarum</name>
    <dbReference type="NCBI Taxonomy" id="384"/>
    <lineage>
        <taxon>Bacteria</taxon>
        <taxon>Pseudomonadati</taxon>
        <taxon>Pseudomonadota</taxon>
        <taxon>Alphaproteobacteria</taxon>
        <taxon>Hyphomicrobiales</taxon>
        <taxon>Rhizobiaceae</taxon>
        <taxon>Rhizobium/Agrobacterium group</taxon>
        <taxon>Rhizobium</taxon>
    </lineage>
</organism>
<dbReference type="InterPro" id="IPR050428">
    <property type="entry name" value="TCS_sensor_his_kinase"/>
</dbReference>
<dbReference type="SUPFAM" id="SSF55874">
    <property type="entry name" value="ATPase domain of HSP90 chaperone/DNA topoisomerase II/histidine kinase"/>
    <property type="match status" value="1"/>
</dbReference>
<comment type="caution">
    <text evidence="14">The sequence shown here is derived from an EMBL/GenBank/DDBJ whole genome shotgun (WGS) entry which is preliminary data.</text>
</comment>
<comment type="subcellular location">
    <subcellularLocation>
        <location evidence="2">Membrane</location>
    </subcellularLocation>
</comment>
<dbReference type="CDD" id="cd00082">
    <property type="entry name" value="HisKA"/>
    <property type="match status" value="1"/>
</dbReference>
<evidence type="ECO:0000256" key="9">
    <source>
        <dbReference type="ARBA" id="ARBA00023012"/>
    </source>
</evidence>
<dbReference type="InterPro" id="IPR013727">
    <property type="entry name" value="2CSK_N"/>
</dbReference>
<proteinExistence type="predicted"/>
<feature type="domain" description="HAMP" evidence="13">
    <location>
        <begin position="199"/>
        <end position="251"/>
    </location>
</feature>
<evidence type="ECO:0000256" key="4">
    <source>
        <dbReference type="ARBA" id="ARBA00022553"/>
    </source>
</evidence>
<evidence type="ECO:0000256" key="6">
    <source>
        <dbReference type="ARBA" id="ARBA00022692"/>
    </source>
</evidence>
<dbReference type="InterPro" id="IPR003661">
    <property type="entry name" value="HisK_dim/P_dom"/>
</dbReference>
<dbReference type="Pfam" id="PF02518">
    <property type="entry name" value="HATPase_c"/>
    <property type="match status" value="1"/>
</dbReference>
<dbReference type="SMART" id="SM00388">
    <property type="entry name" value="HisKA"/>
    <property type="match status" value="1"/>
</dbReference>
<keyword evidence="5" id="KW-0808">Transferase</keyword>
<evidence type="ECO:0000259" key="13">
    <source>
        <dbReference type="PROSITE" id="PS50885"/>
    </source>
</evidence>
<dbReference type="InterPro" id="IPR036097">
    <property type="entry name" value="HisK_dim/P_sf"/>
</dbReference>
<reference evidence="14" key="1">
    <citation type="submission" date="2016-04" db="EMBL/GenBank/DDBJ databases">
        <title>Fast-growing isolate from the root nodules of Vavilovia formosa.</title>
        <authorList>
            <person name="Kimeklis A."/>
            <person name="Safronova V."/>
            <person name="Belimov A."/>
            <person name="Andronov E."/>
        </authorList>
    </citation>
    <scope>NUCLEOTIDE SEQUENCE [LARGE SCALE GENOMIC DNA]</scope>
    <source>
        <strain evidence="14">Vaf-46</strain>
    </source>
</reference>
<dbReference type="PANTHER" id="PTHR45436">
    <property type="entry name" value="SENSOR HISTIDINE KINASE YKOH"/>
    <property type="match status" value="1"/>
</dbReference>
<evidence type="ECO:0000313" key="14">
    <source>
        <dbReference type="EMBL" id="OAP89626.1"/>
    </source>
</evidence>
<evidence type="ECO:0000256" key="7">
    <source>
        <dbReference type="ARBA" id="ARBA00022777"/>
    </source>
</evidence>
<feature type="transmembrane region" description="Helical" evidence="11">
    <location>
        <begin position="28"/>
        <end position="48"/>
    </location>
</feature>
<dbReference type="InterPro" id="IPR004358">
    <property type="entry name" value="Sig_transdc_His_kin-like_C"/>
</dbReference>
<protein>
    <recommendedName>
        <fullName evidence="3">histidine kinase</fullName>
        <ecNumber evidence="3">2.7.13.3</ecNumber>
    </recommendedName>
</protein>
<evidence type="ECO:0000256" key="2">
    <source>
        <dbReference type="ARBA" id="ARBA00004370"/>
    </source>
</evidence>
<evidence type="ECO:0000256" key="3">
    <source>
        <dbReference type="ARBA" id="ARBA00012438"/>
    </source>
</evidence>
<dbReference type="EC" id="2.7.13.3" evidence="3"/>
<dbReference type="InterPro" id="IPR003594">
    <property type="entry name" value="HATPase_dom"/>
</dbReference>
<dbReference type="InterPro" id="IPR036890">
    <property type="entry name" value="HATPase_C_sf"/>
</dbReference>